<proteinExistence type="predicted"/>
<sequence>MATTHSPQSLTTAVIALSFIDKEEKRERMLTFPPKILPLQLKQ</sequence>
<name>U2MLJ5_9BACT</name>
<dbReference type="Proteomes" id="UP000017023">
    <property type="component" value="Unassembled WGS sequence"/>
</dbReference>
<dbReference type="EMBL" id="AWGW01000006">
    <property type="protein sequence ID" value="ERK02530.1"/>
    <property type="molecule type" value="Genomic_DNA"/>
</dbReference>
<dbReference type="AlphaFoldDB" id="U2MLJ5"/>
<evidence type="ECO:0000313" key="2">
    <source>
        <dbReference type="Proteomes" id="UP000017023"/>
    </source>
</evidence>
<organism evidence="1 2">
    <name type="scientific">Segatella salivae F0493</name>
    <dbReference type="NCBI Taxonomy" id="1395125"/>
    <lineage>
        <taxon>Bacteria</taxon>
        <taxon>Pseudomonadati</taxon>
        <taxon>Bacteroidota</taxon>
        <taxon>Bacteroidia</taxon>
        <taxon>Bacteroidales</taxon>
        <taxon>Prevotellaceae</taxon>
        <taxon>Segatella</taxon>
    </lineage>
</organism>
<evidence type="ECO:0000313" key="1">
    <source>
        <dbReference type="EMBL" id="ERK02530.1"/>
    </source>
</evidence>
<gene>
    <name evidence="1" type="ORF">HMPREF9145_0650</name>
</gene>
<dbReference type="PATRIC" id="fig|1395125.3.peg.440"/>
<protein>
    <submittedName>
        <fullName evidence="1">Uncharacterized protein</fullName>
    </submittedName>
</protein>
<comment type="caution">
    <text evidence="1">The sequence shown here is derived from an EMBL/GenBank/DDBJ whole genome shotgun (WGS) entry which is preliminary data.</text>
</comment>
<reference evidence="1 2" key="1">
    <citation type="submission" date="2013-08" db="EMBL/GenBank/DDBJ databases">
        <authorList>
            <person name="Durkin A.S."/>
            <person name="Haft D.R."/>
            <person name="McCorrison J."/>
            <person name="Torralba M."/>
            <person name="Gillis M."/>
            <person name="Haft D.H."/>
            <person name="Methe B."/>
            <person name="Sutton G."/>
            <person name="Nelson K.E."/>
        </authorList>
    </citation>
    <scope>NUCLEOTIDE SEQUENCE [LARGE SCALE GENOMIC DNA]</scope>
    <source>
        <strain evidence="1 2">F0493</strain>
    </source>
</reference>
<accession>U2MLJ5</accession>